<evidence type="ECO:0000256" key="6">
    <source>
        <dbReference type="ARBA" id="ARBA00022857"/>
    </source>
</evidence>
<keyword evidence="5" id="KW-0460">Magnesium</keyword>
<dbReference type="SUPFAM" id="SSF53659">
    <property type="entry name" value="Isocitrate/Isopropylmalate dehydrogenase-like"/>
    <property type="match status" value="1"/>
</dbReference>
<evidence type="ECO:0000256" key="7">
    <source>
        <dbReference type="ARBA" id="ARBA00023002"/>
    </source>
</evidence>
<dbReference type="GO" id="GO:0004450">
    <property type="term" value="F:isocitrate dehydrogenase (NADP+) activity"/>
    <property type="evidence" value="ECO:0007669"/>
    <property type="project" value="InterPro"/>
</dbReference>
<accession>A0A9P9Z2F9</accession>
<dbReference type="GO" id="GO:0046872">
    <property type="term" value="F:metal ion binding"/>
    <property type="evidence" value="ECO:0007669"/>
    <property type="project" value="UniProtKB-KW"/>
</dbReference>
<evidence type="ECO:0008006" key="10">
    <source>
        <dbReference type="Google" id="ProtNLM"/>
    </source>
</evidence>
<keyword evidence="3" id="KW-0816">Tricarboxylic acid cycle</keyword>
<dbReference type="InterPro" id="IPR004436">
    <property type="entry name" value="Isocitrate_DH_NADP_mono"/>
</dbReference>
<dbReference type="OrthoDB" id="408849at2759"/>
<dbReference type="Pfam" id="PF03971">
    <property type="entry name" value="IDH"/>
    <property type="match status" value="3"/>
</dbReference>
<evidence type="ECO:0000256" key="4">
    <source>
        <dbReference type="ARBA" id="ARBA00022723"/>
    </source>
</evidence>
<dbReference type="GO" id="GO:0006099">
    <property type="term" value="P:tricarboxylic acid cycle"/>
    <property type="evidence" value="ECO:0007669"/>
    <property type="project" value="UniProtKB-KW"/>
</dbReference>
<comment type="caution">
    <text evidence="8">The sequence shown here is derived from an EMBL/GenBank/DDBJ whole genome shotgun (WGS) entry which is preliminary data.</text>
</comment>
<evidence type="ECO:0000313" key="9">
    <source>
        <dbReference type="Proteomes" id="UP001151287"/>
    </source>
</evidence>
<sequence>MPHRFPSPMAFLGVLGRHRRRFSACALAAPPGRWPPRRPRIGPECPRHADAAPAHPRWATTLAASTERFDVPDSTIIYTYTDEAPALATASFLPIVQAVTTQAGVDVETRDISLAGRILAAFPQRLTPEQHVGDALAELGGLATLPEANIIKLPNVSASIPQLKAAIAELQAQGYDIPGYPDDATSVEDKDVRARYDRIKGSAVNPVLREGNSDRRAPLAVKNYAKKHPHRNKPFAEGSKTRVATMGHDDFKTNEKSWVAAHDDVLTIRHTAEDGTVTVFKDNLKVLPREIVDATFLSAAALDAFLAETVAQAQADDVLFSVHLKATMMKVSDPIIFGHVVKAYFADVFAQYGDKIAAAGLNPNNGLGGILSGLGSVEGGDEIAAAFEKAVDTARARVLWGADGGEDDTLAVIPDSSYAGVYQAVIDDVIANGPLNPATIGTVPNVGLMAQAAEEYGSHDKTFEIAAAGRVEVVDGDGEVVIEHEVQAGDIWRATQTKYVAIVDWVGLAVRRARATDVPAVFWLDVNRAHDAQIIAKVYQALATIDTHGLEILILPPAEATRYTLARLRHGLDTISVTGNVLRDYLTDLFPILEVGTSAKMLSIVPLLAGGGLFETGAGGSAPKHVQQLLEEDYLRWDSLGEFFAPRRLARALRRLHRQRSRAGARRHAGCRHRNELAQQTTDAELAAIFAPVAEALASNESTIVEELLAVQGHPADIGGYYRPDTALVEKVMRPSATLNGIIDALR</sequence>
<organism evidence="8 9">
    <name type="scientific">Rhynchospora breviuscula</name>
    <dbReference type="NCBI Taxonomy" id="2022672"/>
    <lineage>
        <taxon>Eukaryota</taxon>
        <taxon>Viridiplantae</taxon>
        <taxon>Streptophyta</taxon>
        <taxon>Embryophyta</taxon>
        <taxon>Tracheophyta</taxon>
        <taxon>Spermatophyta</taxon>
        <taxon>Magnoliopsida</taxon>
        <taxon>Liliopsida</taxon>
        <taxon>Poales</taxon>
        <taxon>Cyperaceae</taxon>
        <taxon>Cyperoideae</taxon>
        <taxon>Rhynchosporeae</taxon>
        <taxon>Rhynchospora</taxon>
    </lineage>
</organism>
<dbReference type="Proteomes" id="UP001151287">
    <property type="component" value="Unassembled WGS sequence"/>
</dbReference>
<keyword evidence="9" id="KW-1185">Reference proteome</keyword>
<comment type="cofactor">
    <cofactor evidence="1">
        <name>Mg(2+)</name>
        <dbReference type="ChEBI" id="CHEBI:18420"/>
    </cofactor>
</comment>
<dbReference type="AlphaFoldDB" id="A0A9P9Z2F9"/>
<name>A0A9P9Z2F9_9POAL</name>
<evidence type="ECO:0000313" key="8">
    <source>
        <dbReference type="EMBL" id="KAJ1681115.1"/>
    </source>
</evidence>
<keyword evidence="7" id="KW-0560">Oxidoreductase</keyword>
<keyword evidence="2" id="KW-0329">Glyoxylate bypass</keyword>
<gene>
    <name evidence="8" type="ORF">LUZ63_023662</name>
</gene>
<evidence type="ECO:0000256" key="5">
    <source>
        <dbReference type="ARBA" id="ARBA00022842"/>
    </source>
</evidence>
<keyword evidence="4" id="KW-0479">Metal-binding</keyword>
<protein>
    <recommendedName>
        <fullName evidence="10">Isocitrate dehydrogenase (NADP(+))</fullName>
    </recommendedName>
</protein>
<keyword evidence="6" id="KW-0521">NADP</keyword>
<proteinExistence type="predicted"/>
<evidence type="ECO:0000256" key="3">
    <source>
        <dbReference type="ARBA" id="ARBA00022532"/>
    </source>
</evidence>
<evidence type="ECO:0000256" key="1">
    <source>
        <dbReference type="ARBA" id="ARBA00001946"/>
    </source>
</evidence>
<dbReference type="EMBL" id="JAMQYH010001191">
    <property type="protein sequence ID" value="KAJ1681115.1"/>
    <property type="molecule type" value="Genomic_DNA"/>
</dbReference>
<reference evidence="8" key="1">
    <citation type="journal article" date="2022" name="Cell">
        <title>Repeat-based holocentromeres influence genome architecture and karyotype evolution.</title>
        <authorList>
            <person name="Hofstatter P.G."/>
            <person name="Thangavel G."/>
            <person name="Lux T."/>
            <person name="Neumann P."/>
            <person name="Vondrak T."/>
            <person name="Novak P."/>
            <person name="Zhang M."/>
            <person name="Costa L."/>
            <person name="Castellani M."/>
            <person name="Scott A."/>
            <person name="Toegelov H."/>
            <person name="Fuchs J."/>
            <person name="Mata-Sucre Y."/>
            <person name="Dias Y."/>
            <person name="Vanzela A.L.L."/>
            <person name="Huettel B."/>
            <person name="Almeida C.C.S."/>
            <person name="Simkova H."/>
            <person name="Souza G."/>
            <person name="Pedrosa-Harand A."/>
            <person name="Macas J."/>
            <person name="Mayer K.F.X."/>
            <person name="Houben A."/>
            <person name="Marques A."/>
        </authorList>
    </citation>
    <scope>NUCLEOTIDE SEQUENCE</scope>
    <source>
        <strain evidence="8">RhyBre1mFocal</strain>
    </source>
</reference>
<evidence type="ECO:0000256" key="2">
    <source>
        <dbReference type="ARBA" id="ARBA00022435"/>
    </source>
</evidence>
<dbReference type="PANTHER" id="PTHR36999:SF1">
    <property type="entry name" value="ISOCITRATE DEHYDROGENASE (NADP(+))"/>
    <property type="match status" value="1"/>
</dbReference>
<dbReference type="PANTHER" id="PTHR36999">
    <property type="entry name" value="ISOCITRATE DEHYDROGENASE [NADP]"/>
    <property type="match status" value="1"/>
</dbReference>
<dbReference type="GO" id="GO:0006097">
    <property type="term" value="P:glyoxylate cycle"/>
    <property type="evidence" value="ECO:0007669"/>
    <property type="project" value="UniProtKB-KW"/>
</dbReference>